<keyword evidence="2" id="KW-1185">Reference proteome</keyword>
<gene>
    <name evidence="1" type="ORF">GCM10017781_41670</name>
</gene>
<accession>A0ABQ3JVA7</accession>
<protein>
    <recommendedName>
        <fullName evidence="3">DUF2993 domain-containing protein</fullName>
    </recommendedName>
</protein>
<evidence type="ECO:0008006" key="3">
    <source>
        <dbReference type="Google" id="ProtNLM"/>
    </source>
</evidence>
<name>A0ABQ3JVA7_9DEIO</name>
<dbReference type="Proteomes" id="UP000619376">
    <property type="component" value="Unassembled WGS sequence"/>
</dbReference>
<reference evidence="2" key="1">
    <citation type="journal article" date="2019" name="Int. J. Syst. Evol. Microbiol.">
        <title>The Global Catalogue of Microorganisms (GCM) 10K type strain sequencing project: providing services to taxonomists for standard genome sequencing and annotation.</title>
        <authorList>
            <consortium name="The Broad Institute Genomics Platform"/>
            <consortium name="The Broad Institute Genome Sequencing Center for Infectious Disease"/>
            <person name="Wu L."/>
            <person name="Ma J."/>
        </authorList>
    </citation>
    <scope>NUCLEOTIDE SEQUENCE [LARGE SCALE GENOMIC DNA]</scope>
    <source>
        <strain evidence="2">CGMCC 1.18437</strain>
    </source>
</reference>
<evidence type="ECO:0000313" key="2">
    <source>
        <dbReference type="Proteomes" id="UP000619376"/>
    </source>
</evidence>
<proteinExistence type="predicted"/>
<comment type="caution">
    <text evidence="1">The sequence shown here is derived from an EMBL/GenBank/DDBJ whole genome shotgun (WGS) entry which is preliminary data.</text>
</comment>
<evidence type="ECO:0000313" key="1">
    <source>
        <dbReference type="EMBL" id="GHF61182.1"/>
    </source>
</evidence>
<sequence>MRRDPRDLGTDLAMGDGDLAMENGDLKVVSGEANARQKLRLLVNTPVGGLFSAEEYGVRWRPLALLFGEDLTLLGRLFRLDLARVISAPVRIEELNLPSGTIKSVLKPQIDVVERVEEVVVRHLNPDRSEAIVEIAVIWANGLPWRGQVNVFLSDKPERPVAPSRTPPGPY</sequence>
<dbReference type="EMBL" id="BNAJ01000015">
    <property type="protein sequence ID" value="GHF61182.1"/>
    <property type="molecule type" value="Genomic_DNA"/>
</dbReference>
<organism evidence="1 2">
    <name type="scientific">Deinococcus metalli</name>
    <dbReference type="NCBI Taxonomy" id="1141878"/>
    <lineage>
        <taxon>Bacteria</taxon>
        <taxon>Thermotogati</taxon>
        <taxon>Deinococcota</taxon>
        <taxon>Deinococci</taxon>
        <taxon>Deinococcales</taxon>
        <taxon>Deinococcaceae</taxon>
        <taxon>Deinococcus</taxon>
    </lineage>
</organism>
<dbReference type="SUPFAM" id="SSF160719">
    <property type="entry name" value="gpW/gp25-like"/>
    <property type="match status" value="1"/>
</dbReference>